<evidence type="ECO:0000313" key="4">
    <source>
        <dbReference type="Proteomes" id="UP000228687"/>
    </source>
</evidence>
<evidence type="ECO:0000259" key="2">
    <source>
        <dbReference type="Pfam" id="PF14493"/>
    </source>
</evidence>
<feature type="domain" description="Helicase Helix-turn-helix" evidence="2">
    <location>
        <begin position="470"/>
        <end position="558"/>
    </location>
</feature>
<dbReference type="SUPFAM" id="SSF52540">
    <property type="entry name" value="P-loop containing nucleoside triphosphate hydrolases"/>
    <property type="match status" value="2"/>
</dbReference>
<protein>
    <submittedName>
        <fullName evidence="3">AAA family ATPase</fullName>
    </submittedName>
</protein>
<evidence type="ECO:0000313" key="3">
    <source>
        <dbReference type="EMBL" id="PIS43314.1"/>
    </source>
</evidence>
<dbReference type="Gene3D" id="3.40.50.300">
    <property type="entry name" value="P-loop containing nucleotide triphosphate hydrolases"/>
    <property type="match status" value="2"/>
</dbReference>
<dbReference type="PANTHER" id="PTHR47642">
    <property type="entry name" value="ATP-DEPENDENT DNA HELICASE"/>
    <property type="match status" value="1"/>
</dbReference>
<organism evidence="3 4">
    <name type="scientific">Candidatus Kaiserbacteria bacterium CG08_land_8_20_14_0_20_50_21</name>
    <dbReference type="NCBI Taxonomy" id="1974604"/>
    <lineage>
        <taxon>Bacteria</taxon>
        <taxon>Candidatus Kaiseribacteriota</taxon>
    </lineage>
</organism>
<feature type="domain" description="DNA helicase Pif1-like DEAD-box helicase" evidence="1">
    <location>
        <begin position="10"/>
        <end position="196"/>
    </location>
</feature>
<dbReference type="Gene3D" id="1.10.10.1390">
    <property type="entry name" value="ATP-dependent DNA helicase RecQ"/>
    <property type="match status" value="1"/>
</dbReference>
<dbReference type="Pfam" id="PF14493">
    <property type="entry name" value="HTH_40"/>
    <property type="match status" value="1"/>
</dbReference>
<gene>
    <name evidence="3" type="ORF">COT23_01965</name>
</gene>
<dbReference type="InterPro" id="IPR051055">
    <property type="entry name" value="PIF1_helicase"/>
</dbReference>
<dbReference type="GO" id="GO:0003678">
    <property type="term" value="F:DNA helicase activity"/>
    <property type="evidence" value="ECO:0007669"/>
    <property type="project" value="InterPro"/>
</dbReference>
<evidence type="ECO:0000259" key="1">
    <source>
        <dbReference type="Pfam" id="PF05970"/>
    </source>
</evidence>
<comment type="caution">
    <text evidence="3">The sequence shown here is derived from an EMBL/GenBank/DDBJ whole genome shotgun (WGS) entry which is preliminary data.</text>
</comment>
<dbReference type="InterPro" id="IPR029491">
    <property type="entry name" value="Helicase_HTH"/>
</dbReference>
<dbReference type="Proteomes" id="UP000228687">
    <property type="component" value="Unassembled WGS sequence"/>
</dbReference>
<dbReference type="PANTHER" id="PTHR47642:SF5">
    <property type="entry name" value="ATP-DEPENDENT DNA HELICASE"/>
    <property type="match status" value="1"/>
</dbReference>
<name>A0A2H0YXU5_9BACT</name>
<dbReference type="AlphaFoldDB" id="A0A2H0YXU5"/>
<dbReference type="InterPro" id="IPR010285">
    <property type="entry name" value="DNA_helicase_pif1-like_DEAD"/>
</dbReference>
<dbReference type="GO" id="GO:0006281">
    <property type="term" value="P:DNA repair"/>
    <property type="evidence" value="ECO:0007669"/>
    <property type="project" value="InterPro"/>
</dbReference>
<dbReference type="InterPro" id="IPR027417">
    <property type="entry name" value="P-loop_NTPase"/>
</dbReference>
<dbReference type="EMBL" id="PEXT01000041">
    <property type="protein sequence ID" value="PIS43314.1"/>
    <property type="molecule type" value="Genomic_DNA"/>
</dbReference>
<reference evidence="4" key="1">
    <citation type="submission" date="2017-09" db="EMBL/GenBank/DDBJ databases">
        <title>Depth-based differentiation of microbial function through sediment-hosted aquifers and enrichment of novel symbionts in the deep terrestrial subsurface.</title>
        <authorList>
            <person name="Probst A.J."/>
            <person name="Ladd B."/>
            <person name="Jarett J.K."/>
            <person name="Geller-Mcgrath D.E."/>
            <person name="Sieber C.M.K."/>
            <person name="Emerson J.B."/>
            <person name="Anantharaman K."/>
            <person name="Thomas B.C."/>
            <person name="Malmstrom R."/>
            <person name="Stieglmeier M."/>
            <person name="Klingl A."/>
            <person name="Woyke T."/>
            <person name="Ryan C.M."/>
            <person name="Banfield J.F."/>
        </authorList>
    </citation>
    <scope>NUCLEOTIDE SEQUENCE [LARGE SCALE GENOMIC DNA]</scope>
</reference>
<proteinExistence type="predicted"/>
<dbReference type="CDD" id="cd18809">
    <property type="entry name" value="SF1_C_RecD"/>
    <property type="match status" value="1"/>
</dbReference>
<dbReference type="GO" id="GO:0000723">
    <property type="term" value="P:telomere maintenance"/>
    <property type="evidence" value="ECO:0007669"/>
    <property type="project" value="InterPro"/>
</dbReference>
<accession>A0A2H0YXU5</accession>
<dbReference type="CDD" id="cd18037">
    <property type="entry name" value="DEXSc_Pif1_like"/>
    <property type="match status" value="1"/>
</dbReference>
<sequence length="563" mass="61881">MTQGEALTILKTGANVYLTGSPGSGKTHLINEFIDWLRALGIEPSVTAATGIAATHISGMTLHSWSGIGISESLSRADVDRIASKEHIAKRIQKAKVLIIEEISMLSATTFEMADAICREVRRVDKPFGGLTVTLVGDFFQLPPVSRNHAVEFAYVSKVWRDLNPITCYLTEQYRQDDTDFLDVLSAMRSGHIEKMHHEQLAARQMSPTEIPSMSKVPKLFPHNIDVDRINADELARLPGKSKKFRMSSKGKDSLVEGLKRGCLSPEILELKEGAAVMFTKNSPQGRFVNGTLGQVSGWGADGLPIIEISSPSTSSGHGLRVTTESMEWQLEEQGKVRASISQIPLRLAYAMTVHKSQGMSMDAAIIDLSKAFEYGQGYVALSRVRRFSGLYLTGLNDRALEVHPEIVKKDMDFRAASDAAREAFSIEMSETEVVGMQKKFVKAMGGAYPSPLLGTTRKSGSARLPIRLAETLQTVRDAKNLKDAAKSRSLSVSTIVKHLEELAEIGKLVRVDFAHLIPITVIDEIHEALAENGSERLSTVFHALGGRHSFETIRLVRLMRSN</sequence>
<dbReference type="Pfam" id="PF05970">
    <property type="entry name" value="PIF1"/>
    <property type="match status" value="1"/>
</dbReference>